<comment type="caution">
    <text evidence="1">The sequence shown here is derived from an EMBL/GenBank/DDBJ whole genome shotgun (WGS) entry which is preliminary data.</text>
</comment>
<keyword evidence="2" id="KW-1185">Reference proteome</keyword>
<dbReference type="AlphaFoldDB" id="A0A8J3IUD5"/>
<reference evidence="1" key="1">
    <citation type="submission" date="2020-10" db="EMBL/GenBank/DDBJ databases">
        <title>Taxonomic study of unclassified bacteria belonging to the class Ktedonobacteria.</title>
        <authorList>
            <person name="Yabe S."/>
            <person name="Wang C.M."/>
            <person name="Zheng Y."/>
            <person name="Sakai Y."/>
            <person name="Cavaletti L."/>
            <person name="Monciardini P."/>
            <person name="Donadio S."/>
        </authorList>
    </citation>
    <scope>NUCLEOTIDE SEQUENCE</scope>
    <source>
        <strain evidence="1">ID150040</strain>
    </source>
</reference>
<name>A0A8J3IUD5_9CHLR</name>
<protein>
    <submittedName>
        <fullName evidence="1">Uncharacterized protein</fullName>
    </submittedName>
</protein>
<accession>A0A8J3IUD5</accession>
<gene>
    <name evidence="1" type="ORF">KSF_108210</name>
</gene>
<organism evidence="1 2">
    <name type="scientific">Reticulibacter mediterranei</name>
    <dbReference type="NCBI Taxonomy" id="2778369"/>
    <lineage>
        <taxon>Bacteria</taxon>
        <taxon>Bacillati</taxon>
        <taxon>Chloroflexota</taxon>
        <taxon>Ktedonobacteria</taxon>
        <taxon>Ktedonobacterales</taxon>
        <taxon>Reticulibacteraceae</taxon>
        <taxon>Reticulibacter</taxon>
    </lineage>
</organism>
<dbReference type="Proteomes" id="UP000597444">
    <property type="component" value="Unassembled WGS sequence"/>
</dbReference>
<proteinExistence type="predicted"/>
<dbReference type="EMBL" id="BNJK01000003">
    <property type="protein sequence ID" value="GHP00774.1"/>
    <property type="molecule type" value="Genomic_DNA"/>
</dbReference>
<evidence type="ECO:0000313" key="2">
    <source>
        <dbReference type="Proteomes" id="UP000597444"/>
    </source>
</evidence>
<sequence>MPVCAINKRRVTYEQGNNLGRSWEQDGQREGEDGKDELRRLEKQFALRRLS</sequence>
<evidence type="ECO:0000313" key="1">
    <source>
        <dbReference type="EMBL" id="GHP00774.1"/>
    </source>
</evidence>